<dbReference type="GO" id="GO:0022857">
    <property type="term" value="F:transmembrane transporter activity"/>
    <property type="evidence" value="ECO:0007669"/>
    <property type="project" value="InterPro"/>
</dbReference>
<dbReference type="Pfam" id="PF07690">
    <property type="entry name" value="MFS_1"/>
    <property type="match status" value="1"/>
</dbReference>
<dbReference type="EMBL" id="KB468124">
    <property type="protein sequence ID" value="PCH42581.1"/>
    <property type="molecule type" value="Genomic_DNA"/>
</dbReference>
<feature type="transmembrane region" description="Helical" evidence="6">
    <location>
        <begin position="165"/>
        <end position="187"/>
    </location>
</feature>
<dbReference type="InterPro" id="IPR011701">
    <property type="entry name" value="MFS"/>
</dbReference>
<keyword evidence="8" id="KW-1185">Reference proteome</keyword>
<name>A0A2H3JL31_WOLCO</name>
<dbReference type="OrthoDB" id="3026777at2759"/>
<evidence type="ECO:0000256" key="5">
    <source>
        <dbReference type="SAM" id="MobiDB-lite"/>
    </source>
</evidence>
<gene>
    <name evidence="7" type="ORF">WOLCODRAFT_17829</name>
</gene>
<feature type="transmembrane region" description="Helical" evidence="6">
    <location>
        <begin position="34"/>
        <end position="53"/>
    </location>
</feature>
<feature type="transmembrane region" description="Helical" evidence="6">
    <location>
        <begin position="408"/>
        <end position="430"/>
    </location>
</feature>
<keyword evidence="2 6" id="KW-0812">Transmembrane</keyword>
<dbReference type="PANTHER" id="PTHR23507:SF1">
    <property type="entry name" value="FI18259P1-RELATED"/>
    <property type="match status" value="1"/>
</dbReference>
<dbReference type="PANTHER" id="PTHR23507">
    <property type="entry name" value="ZGC:174356"/>
    <property type="match status" value="1"/>
</dbReference>
<evidence type="ECO:0000313" key="7">
    <source>
        <dbReference type="EMBL" id="PCH42581.1"/>
    </source>
</evidence>
<dbReference type="AlphaFoldDB" id="A0A2H3JL31"/>
<feature type="transmembrane region" description="Helical" evidence="6">
    <location>
        <begin position="122"/>
        <end position="145"/>
    </location>
</feature>
<dbReference type="InterPro" id="IPR036259">
    <property type="entry name" value="MFS_trans_sf"/>
</dbReference>
<dbReference type="Proteomes" id="UP000218811">
    <property type="component" value="Unassembled WGS sequence"/>
</dbReference>
<organism evidence="7 8">
    <name type="scientific">Wolfiporia cocos (strain MD-104)</name>
    <name type="common">Brown rot fungus</name>
    <dbReference type="NCBI Taxonomy" id="742152"/>
    <lineage>
        <taxon>Eukaryota</taxon>
        <taxon>Fungi</taxon>
        <taxon>Dikarya</taxon>
        <taxon>Basidiomycota</taxon>
        <taxon>Agaricomycotina</taxon>
        <taxon>Agaricomycetes</taxon>
        <taxon>Polyporales</taxon>
        <taxon>Phaeolaceae</taxon>
        <taxon>Wolfiporia</taxon>
    </lineage>
</organism>
<dbReference type="SUPFAM" id="SSF103473">
    <property type="entry name" value="MFS general substrate transporter"/>
    <property type="match status" value="1"/>
</dbReference>
<evidence type="ECO:0000256" key="2">
    <source>
        <dbReference type="ARBA" id="ARBA00022692"/>
    </source>
</evidence>
<proteinExistence type="predicted"/>
<keyword evidence="3 6" id="KW-1133">Transmembrane helix</keyword>
<feature type="transmembrane region" description="Helical" evidence="6">
    <location>
        <begin position="442"/>
        <end position="461"/>
    </location>
</feature>
<dbReference type="OMA" id="KRSECGN"/>
<feature type="transmembrane region" description="Helical" evidence="6">
    <location>
        <begin position="245"/>
        <end position="268"/>
    </location>
</feature>
<comment type="subcellular location">
    <subcellularLocation>
        <location evidence="1">Membrane</location>
        <topology evidence="1">Multi-pass membrane protein</topology>
    </subcellularLocation>
</comment>
<evidence type="ECO:0000256" key="4">
    <source>
        <dbReference type="ARBA" id="ARBA00023136"/>
    </source>
</evidence>
<evidence type="ECO:0000313" key="8">
    <source>
        <dbReference type="Proteomes" id="UP000218811"/>
    </source>
</evidence>
<keyword evidence="4 6" id="KW-0472">Membrane</keyword>
<evidence type="ECO:0000256" key="3">
    <source>
        <dbReference type="ARBA" id="ARBA00022989"/>
    </source>
</evidence>
<evidence type="ECO:0000256" key="1">
    <source>
        <dbReference type="ARBA" id="ARBA00004141"/>
    </source>
</evidence>
<accession>A0A2H3JL31</accession>
<feature type="region of interest" description="Disordered" evidence="5">
    <location>
        <begin position="1"/>
        <end position="20"/>
    </location>
</feature>
<protein>
    <submittedName>
        <fullName evidence="7">MFS general substrate transporter</fullName>
    </submittedName>
</protein>
<feature type="transmembrane region" description="Helical" evidence="6">
    <location>
        <begin position="280"/>
        <end position="307"/>
    </location>
</feature>
<dbReference type="Gene3D" id="1.20.1250.20">
    <property type="entry name" value="MFS general substrate transporter like domains"/>
    <property type="match status" value="1"/>
</dbReference>
<sequence length="520" mass="55462">MQTEADDDDEPDPRTLPSKRCLQDPAVQSGAARLQTIMTFTMGVLSALTTGWWGHFGEMHGRTRVLSAATLGLFLTIFAAHGHKLLIISPMIEGLLGGWQTLQAAINAYVSDCTSDGSRAQIFSRFTGVSFFGLSVGPTIGAFLIRHPLFASAPASSAHGSGQTVTSVFYVSAACSLVNLLLALFVFPEPPKKGKIAQQAQEEGNPVPSASGKHGFVAGFLGPFALLAPRTVQTANGGTRKDWRLTWMALALLVYALSTGIFQIKYLYAEHIYGWGAEQLSYYISAMGAARTTYLLVIMPTVIIFAFKPKPPPSSGAPATAAIPGKKPPQTPAQIAAEMSFDFTILRTSLLVDLLSHTLVSLSSPDTSAGMFTAFTALSSFGAGVDPALHSLALCIMQTNGEDNRGKLFGLFAMLRTVGQMILGPLLFGVVYSMTVAQYPKAIFVAAGSFAFVAFVFLSMIRPDAGVKVRRGVSRRVEDVEVERGRSRVSKDINQAYTRVIVVPVTGSSGDALIMGSSSR</sequence>
<evidence type="ECO:0000256" key="6">
    <source>
        <dbReference type="SAM" id="Phobius"/>
    </source>
</evidence>
<dbReference type="GO" id="GO:0016020">
    <property type="term" value="C:membrane"/>
    <property type="evidence" value="ECO:0007669"/>
    <property type="project" value="UniProtKB-SubCell"/>
</dbReference>
<feature type="compositionally biased region" description="Acidic residues" evidence="5">
    <location>
        <begin position="1"/>
        <end position="11"/>
    </location>
</feature>
<reference evidence="7 8" key="1">
    <citation type="journal article" date="2012" name="Science">
        <title>The Paleozoic origin of enzymatic lignin decomposition reconstructed from 31 fungal genomes.</title>
        <authorList>
            <person name="Floudas D."/>
            <person name="Binder M."/>
            <person name="Riley R."/>
            <person name="Barry K."/>
            <person name="Blanchette R.A."/>
            <person name="Henrissat B."/>
            <person name="Martinez A.T."/>
            <person name="Otillar R."/>
            <person name="Spatafora J.W."/>
            <person name="Yadav J.S."/>
            <person name="Aerts A."/>
            <person name="Benoit I."/>
            <person name="Boyd A."/>
            <person name="Carlson A."/>
            <person name="Copeland A."/>
            <person name="Coutinho P.M."/>
            <person name="de Vries R.P."/>
            <person name="Ferreira P."/>
            <person name="Findley K."/>
            <person name="Foster B."/>
            <person name="Gaskell J."/>
            <person name="Glotzer D."/>
            <person name="Gorecki P."/>
            <person name="Heitman J."/>
            <person name="Hesse C."/>
            <person name="Hori C."/>
            <person name="Igarashi K."/>
            <person name="Jurgens J.A."/>
            <person name="Kallen N."/>
            <person name="Kersten P."/>
            <person name="Kohler A."/>
            <person name="Kuees U."/>
            <person name="Kumar T.K.A."/>
            <person name="Kuo A."/>
            <person name="LaButti K."/>
            <person name="Larrondo L.F."/>
            <person name="Lindquist E."/>
            <person name="Ling A."/>
            <person name="Lombard V."/>
            <person name="Lucas S."/>
            <person name="Lundell T."/>
            <person name="Martin R."/>
            <person name="McLaughlin D.J."/>
            <person name="Morgenstern I."/>
            <person name="Morin E."/>
            <person name="Murat C."/>
            <person name="Nagy L.G."/>
            <person name="Nolan M."/>
            <person name="Ohm R.A."/>
            <person name="Patyshakuliyeva A."/>
            <person name="Rokas A."/>
            <person name="Ruiz-Duenas F.J."/>
            <person name="Sabat G."/>
            <person name="Salamov A."/>
            <person name="Samejima M."/>
            <person name="Schmutz J."/>
            <person name="Slot J.C."/>
            <person name="St John F."/>
            <person name="Stenlid J."/>
            <person name="Sun H."/>
            <person name="Sun S."/>
            <person name="Syed K."/>
            <person name="Tsang A."/>
            <person name="Wiebenga A."/>
            <person name="Young D."/>
            <person name="Pisabarro A."/>
            <person name="Eastwood D.C."/>
            <person name="Martin F."/>
            <person name="Cullen D."/>
            <person name="Grigoriev I.V."/>
            <person name="Hibbett D.S."/>
        </authorList>
    </citation>
    <scope>NUCLEOTIDE SEQUENCE [LARGE SCALE GENOMIC DNA]</scope>
    <source>
        <strain evidence="7 8">MD-104</strain>
    </source>
</reference>